<evidence type="ECO:0000256" key="1">
    <source>
        <dbReference type="ARBA" id="ARBA00022478"/>
    </source>
</evidence>
<reference evidence="6 7" key="1">
    <citation type="journal article" date="2019" name="Int. J. Syst. Evol. Microbiol.">
        <title>The Global Catalogue of Microorganisms (GCM) 10K type strain sequencing project: providing services to taxonomists for standard genome sequencing and annotation.</title>
        <authorList>
            <consortium name="The Broad Institute Genomics Platform"/>
            <consortium name="The Broad Institute Genome Sequencing Center for Infectious Disease"/>
            <person name="Wu L."/>
            <person name="Ma J."/>
        </authorList>
    </citation>
    <scope>NUCLEOTIDE SEQUENCE [LARGE SCALE GENOMIC DNA]</scope>
    <source>
        <strain evidence="6 7">JCM 9731</strain>
    </source>
</reference>
<evidence type="ECO:0000313" key="7">
    <source>
        <dbReference type="Proteomes" id="UP001500782"/>
    </source>
</evidence>
<comment type="caution">
    <text evidence="6">The sequence shown here is derived from an EMBL/GenBank/DDBJ whole genome shotgun (WGS) entry which is preliminary data.</text>
</comment>
<keyword evidence="3 5" id="KW-0548">Nucleotidyltransferase</keyword>
<keyword evidence="1 5" id="KW-0240">DNA-directed RNA polymerase</keyword>
<evidence type="ECO:0000256" key="5">
    <source>
        <dbReference type="HAMAP-Rule" id="MF_01553"/>
    </source>
</evidence>
<dbReference type="Pfam" id="PF07288">
    <property type="entry name" value="RpoY"/>
    <property type="match status" value="1"/>
</dbReference>
<dbReference type="NCBIfam" id="NF010188">
    <property type="entry name" value="PRK13667.1"/>
    <property type="match status" value="1"/>
</dbReference>
<dbReference type="EC" id="2.7.7.6" evidence="5"/>
<organism evidence="6 7">
    <name type="scientific">Bacillus carboniphilus</name>
    <dbReference type="NCBI Taxonomy" id="86663"/>
    <lineage>
        <taxon>Bacteria</taxon>
        <taxon>Bacillati</taxon>
        <taxon>Bacillota</taxon>
        <taxon>Bacilli</taxon>
        <taxon>Bacillales</taxon>
        <taxon>Bacillaceae</taxon>
        <taxon>Bacillus</taxon>
    </lineage>
</organism>
<evidence type="ECO:0000256" key="3">
    <source>
        <dbReference type="ARBA" id="ARBA00022695"/>
    </source>
</evidence>
<keyword evidence="7" id="KW-1185">Reference proteome</keyword>
<dbReference type="RefSeq" id="WP_343797721.1">
    <property type="nucleotide sequence ID" value="NZ_BAAADJ010000014.1"/>
</dbReference>
<evidence type="ECO:0000256" key="4">
    <source>
        <dbReference type="ARBA" id="ARBA00023163"/>
    </source>
</evidence>
<keyword evidence="4 5" id="KW-0804">Transcription</keyword>
<name>A0ABN0W4Q1_9BACI</name>
<accession>A0ABN0W4Q1</accession>
<keyword evidence="2 5" id="KW-0808">Transferase</keyword>
<evidence type="ECO:0000256" key="2">
    <source>
        <dbReference type="ARBA" id="ARBA00022679"/>
    </source>
</evidence>
<comment type="similarity">
    <text evidence="5">Belongs to the RNA polymerase subunit epsilon family.</text>
</comment>
<proteinExistence type="inferred from homology"/>
<dbReference type="HAMAP" id="MF_01553">
    <property type="entry name" value="RNApol_bact_RpoY"/>
    <property type="match status" value="1"/>
</dbReference>
<comment type="subunit">
    <text evidence="5">RNAP is composed of a core of 2 alpha, a beta and a beta' subunit. The core is associated with a delta subunit, and at least one of epsilon or omega. When a sigma factor is associated with the core the holoenzyme is formed, which can initiate transcription.</text>
</comment>
<gene>
    <name evidence="6" type="primary">rnpZA</name>
    <name evidence="5" type="synonym">rpoY</name>
    <name evidence="6" type="ORF">GCM10008967_14540</name>
</gene>
<comment type="function">
    <text evidence="5">A non-essential component of RNA polymerase (RNAP).</text>
</comment>
<evidence type="ECO:0000313" key="6">
    <source>
        <dbReference type="EMBL" id="GAA0325002.1"/>
    </source>
</evidence>
<dbReference type="EMBL" id="BAAADJ010000014">
    <property type="protein sequence ID" value="GAA0325002.1"/>
    <property type="molecule type" value="Genomic_DNA"/>
</dbReference>
<dbReference type="Proteomes" id="UP001500782">
    <property type="component" value="Unassembled WGS sequence"/>
</dbReference>
<protein>
    <recommendedName>
        <fullName evidence="5">DNA-directed RNA polymerase subunit epsilon</fullName>
        <shortName evidence="5">RNAP epsilon subunit</shortName>
        <ecNumber evidence="5">2.7.7.6</ecNumber>
    </recommendedName>
    <alternativeName>
        <fullName evidence="5">RNA polymerase epsilon subunit</fullName>
    </alternativeName>
    <alternativeName>
        <fullName evidence="5">Transcriptase subunit epsilon</fullName>
    </alternativeName>
</protein>
<comment type="catalytic activity">
    <reaction evidence="5">
        <text>RNA(n) + a ribonucleoside 5'-triphosphate = RNA(n+1) + diphosphate</text>
        <dbReference type="Rhea" id="RHEA:21248"/>
        <dbReference type="Rhea" id="RHEA-COMP:14527"/>
        <dbReference type="Rhea" id="RHEA-COMP:17342"/>
        <dbReference type="ChEBI" id="CHEBI:33019"/>
        <dbReference type="ChEBI" id="CHEBI:61557"/>
        <dbReference type="ChEBI" id="CHEBI:140395"/>
        <dbReference type="EC" id="2.7.7.6"/>
    </reaction>
</comment>
<sequence>MIFKVYYQESKAEVPVREHTKTLYMEAETEREVRLALDDKNFNIEFVQPTTGAYLEYEQQSEDFKVLEKA</sequence>
<dbReference type="Gene3D" id="3.10.20.730">
    <property type="entry name" value="RNAP, epsilon subunit-like"/>
    <property type="match status" value="1"/>
</dbReference>
<dbReference type="InterPro" id="IPR009907">
    <property type="entry name" value="RpoY"/>
</dbReference>